<evidence type="ECO:0000256" key="4">
    <source>
        <dbReference type="ARBA" id="ARBA00022538"/>
    </source>
</evidence>
<feature type="transmembrane region" description="Helical" evidence="14">
    <location>
        <begin position="151"/>
        <end position="175"/>
    </location>
</feature>
<keyword evidence="9" id="KW-0406">Ion transport</keyword>
<reference evidence="15 16" key="1">
    <citation type="submission" date="2020-08" db="EMBL/GenBank/DDBJ databases">
        <title>Genomic Encyclopedia of Type Strains, Phase IV (KMG-IV): sequencing the most valuable type-strain genomes for metagenomic binning, comparative biology and taxonomic classification.</title>
        <authorList>
            <person name="Goeker M."/>
        </authorList>
    </citation>
    <scope>NUCLEOTIDE SEQUENCE [LARGE SCALE GENOMIC DNA]</scope>
    <source>
        <strain evidence="15 16">DSM 14925</strain>
    </source>
</reference>
<evidence type="ECO:0000256" key="6">
    <source>
        <dbReference type="ARBA" id="ARBA00022826"/>
    </source>
</evidence>
<evidence type="ECO:0000256" key="11">
    <source>
        <dbReference type="ARBA" id="ARBA00023303"/>
    </source>
</evidence>
<feature type="transmembrane region" description="Helical" evidence="14">
    <location>
        <begin position="102"/>
        <end position="122"/>
    </location>
</feature>
<dbReference type="EMBL" id="JACHHV010000005">
    <property type="protein sequence ID" value="MBB5887637.1"/>
    <property type="molecule type" value="Genomic_DNA"/>
</dbReference>
<evidence type="ECO:0000256" key="8">
    <source>
        <dbReference type="ARBA" id="ARBA00022989"/>
    </source>
</evidence>
<evidence type="ECO:0000313" key="16">
    <source>
        <dbReference type="Proteomes" id="UP000562464"/>
    </source>
</evidence>
<keyword evidence="5 14" id="KW-0812">Transmembrane</keyword>
<proteinExistence type="inferred from homology"/>
<protein>
    <submittedName>
        <fullName evidence="15">Putative membrane protein</fullName>
    </submittedName>
</protein>
<keyword evidence="16" id="KW-1185">Reference proteome</keyword>
<dbReference type="GO" id="GO:0016020">
    <property type="term" value="C:membrane"/>
    <property type="evidence" value="ECO:0007669"/>
    <property type="project" value="UniProtKB-SubCell"/>
</dbReference>
<evidence type="ECO:0000256" key="9">
    <source>
        <dbReference type="ARBA" id="ARBA00023065"/>
    </source>
</evidence>
<evidence type="ECO:0000256" key="2">
    <source>
        <dbReference type="ARBA" id="ARBA00006920"/>
    </source>
</evidence>
<evidence type="ECO:0000256" key="14">
    <source>
        <dbReference type="SAM" id="Phobius"/>
    </source>
</evidence>
<dbReference type="GO" id="GO:0015252">
    <property type="term" value="F:proton channel activity"/>
    <property type="evidence" value="ECO:0007669"/>
    <property type="project" value="InterPro"/>
</dbReference>
<gene>
    <name evidence="15" type="ORF">HNQ37_000509</name>
</gene>
<keyword evidence="4" id="KW-0633">Potassium transport</keyword>
<comment type="caution">
    <text evidence="15">The sequence shown here is derived from an EMBL/GenBank/DDBJ whole genome shotgun (WGS) entry which is preliminary data.</text>
</comment>
<keyword evidence="8 14" id="KW-1133">Transmembrane helix</keyword>
<dbReference type="Pfam" id="PF06736">
    <property type="entry name" value="TMEM175"/>
    <property type="match status" value="1"/>
</dbReference>
<keyword evidence="10 14" id="KW-0472">Membrane</keyword>
<evidence type="ECO:0000256" key="5">
    <source>
        <dbReference type="ARBA" id="ARBA00022692"/>
    </source>
</evidence>
<evidence type="ECO:0000256" key="3">
    <source>
        <dbReference type="ARBA" id="ARBA00022448"/>
    </source>
</evidence>
<dbReference type="RefSeq" id="WP_183539004.1">
    <property type="nucleotide sequence ID" value="NZ_DASWOY010000037.1"/>
</dbReference>
<comment type="similarity">
    <text evidence="2">Belongs to the TMEM175 family.</text>
</comment>
<comment type="catalytic activity">
    <reaction evidence="12">
        <text>K(+)(in) = K(+)(out)</text>
        <dbReference type="Rhea" id="RHEA:29463"/>
        <dbReference type="ChEBI" id="CHEBI:29103"/>
    </reaction>
</comment>
<evidence type="ECO:0000256" key="12">
    <source>
        <dbReference type="ARBA" id="ARBA00034430"/>
    </source>
</evidence>
<dbReference type="AlphaFoldDB" id="A0A841C5T6"/>
<feature type="region of interest" description="Disordered" evidence="13">
    <location>
        <begin position="286"/>
        <end position="305"/>
    </location>
</feature>
<evidence type="ECO:0000256" key="13">
    <source>
        <dbReference type="SAM" id="MobiDB-lite"/>
    </source>
</evidence>
<name>A0A841C5T6_9LACT</name>
<comment type="subcellular location">
    <subcellularLocation>
        <location evidence="1">Membrane</location>
        <topology evidence="1">Multi-pass membrane protein</topology>
    </subcellularLocation>
</comment>
<dbReference type="InterPro" id="IPR010617">
    <property type="entry name" value="TMEM175-like"/>
</dbReference>
<keyword evidence="6" id="KW-0631">Potassium channel</keyword>
<evidence type="ECO:0000256" key="7">
    <source>
        <dbReference type="ARBA" id="ARBA00022958"/>
    </source>
</evidence>
<keyword evidence="3" id="KW-0813">Transport</keyword>
<feature type="compositionally biased region" description="Polar residues" evidence="13">
    <location>
        <begin position="290"/>
        <end position="305"/>
    </location>
</feature>
<feature type="transmembrane region" description="Helical" evidence="14">
    <location>
        <begin position="44"/>
        <end position="64"/>
    </location>
</feature>
<feature type="transmembrane region" description="Helical" evidence="14">
    <location>
        <begin position="5"/>
        <end position="24"/>
    </location>
</feature>
<evidence type="ECO:0000256" key="10">
    <source>
        <dbReference type="ARBA" id="ARBA00023136"/>
    </source>
</evidence>
<dbReference type="GO" id="GO:0005267">
    <property type="term" value="F:potassium channel activity"/>
    <property type="evidence" value="ECO:0007669"/>
    <property type="project" value="UniProtKB-KW"/>
</dbReference>
<accession>A0A841C5T6</accession>
<evidence type="ECO:0000313" key="15">
    <source>
        <dbReference type="EMBL" id="MBB5887637.1"/>
    </source>
</evidence>
<evidence type="ECO:0000256" key="1">
    <source>
        <dbReference type="ARBA" id="ARBA00004141"/>
    </source>
</evidence>
<feature type="transmembrane region" description="Helical" evidence="14">
    <location>
        <begin position="76"/>
        <end position="96"/>
    </location>
</feature>
<keyword evidence="11" id="KW-0407">Ion channel</keyword>
<sequence length="305" mass="36015">MKERVLLFSDAIIAIILTIIVLELPIDYLSDGTIKFPDLLRSIGIYFISFCFVANLWFQTAYAFNRVEKIKNNILVVYLMLLFLLSLIPAATRLLIEDTTRQTIVIYGVLSLIVILIMRRLILALTNQATIKIDDKKIIIKTANRRDMFTFFYRVLLVLFSYFFIYPALILYLILPIFSFLQNIVDREEEQLIESLHQDQQEAYLENRSNVWGGQFNRYSHLLRNSLKDGGDDKKKSDYWEDIMKDWEKNINEEIKRIEDQLKSNKVSNRSQMELELKQLYHQRGRLQKRSNFVNKPKPSSQPNN</sequence>
<dbReference type="Proteomes" id="UP000562464">
    <property type="component" value="Unassembled WGS sequence"/>
</dbReference>
<organism evidence="15 16">
    <name type="scientific">Lactovum miscens</name>
    <dbReference type="NCBI Taxonomy" id="190387"/>
    <lineage>
        <taxon>Bacteria</taxon>
        <taxon>Bacillati</taxon>
        <taxon>Bacillota</taxon>
        <taxon>Bacilli</taxon>
        <taxon>Lactobacillales</taxon>
        <taxon>Streptococcaceae</taxon>
        <taxon>Lactovum</taxon>
    </lineage>
</organism>
<keyword evidence="7" id="KW-0630">Potassium</keyword>